<evidence type="ECO:0000256" key="3">
    <source>
        <dbReference type="ARBA" id="ARBA00022448"/>
    </source>
</evidence>
<feature type="transmembrane region" description="Helical" evidence="11">
    <location>
        <begin position="401"/>
        <end position="419"/>
    </location>
</feature>
<feature type="transmembrane region" description="Helical" evidence="11">
    <location>
        <begin position="98"/>
        <end position="119"/>
    </location>
</feature>
<comment type="similarity">
    <text evidence="2">Belongs to the amino acid/polyamine transporter 2 family.</text>
</comment>
<reference evidence="13" key="1">
    <citation type="journal article" date="2023" name="Insect Mol. Biol.">
        <title>Genome sequencing provides insights into the evolution of gene families encoding plant cell wall-degrading enzymes in longhorned beetles.</title>
        <authorList>
            <person name="Shin N.R."/>
            <person name="Okamura Y."/>
            <person name="Kirsch R."/>
            <person name="Pauchet Y."/>
        </authorList>
    </citation>
    <scope>NUCLEOTIDE SEQUENCE</scope>
    <source>
        <strain evidence="13">MMC_N1</strain>
    </source>
</reference>
<protein>
    <recommendedName>
        <fullName evidence="9">Putative sodium-coupled neutral amino acid transporter 11</fullName>
    </recommendedName>
    <alternativeName>
        <fullName evidence="10">Solute carrier family 38 member 11</fullName>
    </alternativeName>
</protein>
<evidence type="ECO:0000256" key="9">
    <source>
        <dbReference type="ARBA" id="ARBA00040814"/>
    </source>
</evidence>
<evidence type="ECO:0000256" key="4">
    <source>
        <dbReference type="ARBA" id="ARBA00022692"/>
    </source>
</evidence>
<dbReference type="Pfam" id="PF01490">
    <property type="entry name" value="Aa_trans"/>
    <property type="match status" value="1"/>
</dbReference>
<accession>A0ABQ9K1C4</accession>
<feature type="transmembrane region" description="Helical" evidence="11">
    <location>
        <begin position="185"/>
        <end position="204"/>
    </location>
</feature>
<evidence type="ECO:0000256" key="8">
    <source>
        <dbReference type="ARBA" id="ARBA00037101"/>
    </source>
</evidence>
<evidence type="ECO:0000313" key="14">
    <source>
        <dbReference type="Proteomes" id="UP001162164"/>
    </source>
</evidence>
<evidence type="ECO:0000256" key="6">
    <source>
        <dbReference type="ARBA" id="ARBA00022989"/>
    </source>
</evidence>
<keyword evidence="4 11" id="KW-0812">Transmembrane</keyword>
<feature type="domain" description="Amino acid transporter transmembrane" evidence="12">
    <location>
        <begin position="62"/>
        <end position="419"/>
    </location>
</feature>
<evidence type="ECO:0000256" key="5">
    <source>
        <dbReference type="ARBA" id="ARBA00022970"/>
    </source>
</evidence>
<feature type="transmembrane region" description="Helical" evidence="11">
    <location>
        <begin position="372"/>
        <end position="395"/>
    </location>
</feature>
<keyword evidence="7 11" id="KW-0472">Membrane</keyword>
<evidence type="ECO:0000256" key="7">
    <source>
        <dbReference type="ARBA" id="ARBA00023136"/>
    </source>
</evidence>
<keyword evidence="6 11" id="KW-1133">Transmembrane helix</keyword>
<organism evidence="13 14">
    <name type="scientific">Molorchus minor</name>
    <dbReference type="NCBI Taxonomy" id="1323400"/>
    <lineage>
        <taxon>Eukaryota</taxon>
        <taxon>Metazoa</taxon>
        <taxon>Ecdysozoa</taxon>
        <taxon>Arthropoda</taxon>
        <taxon>Hexapoda</taxon>
        <taxon>Insecta</taxon>
        <taxon>Pterygota</taxon>
        <taxon>Neoptera</taxon>
        <taxon>Endopterygota</taxon>
        <taxon>Coleoptera</taxon>
        <taxon>Polyphaga</taxon>
        <taxon>Cucujiformia</taxon>
        <taxon>Chrysomeloidea</taxon>
        <taxon>Cerambycidae</taxon>
        <taxon>Lamiinae</taxon>
        <taxon>Monochamini</taxon>
        <taxon>Molorchus</taxon>
    </lineage>
</organism>
<sequence>MIQTGNMNEKSYILEPMHNFTEERGCRQAGVGGLPIGSSIDSHENAFDDMKQLINEEENEKTNTLPYASFNFINSIIGSGVIAQLNASPTLCTRQGSVWGLVLLLLVAYITDYSLILMVKSGHISGKFSYQGIMEAAFGRPGYILLSALQFVYPFIAMVSYNIVVGDTVTKVMGRLMGMEFRRDFVVLTATLLITVPLCLYRDVSKLAKISFLSLICIAFILFSIFLRIGPMRTLVPEHPDSWRFINKDIIPAIGIMAFAFMCHHNTFLIYGSIAEPTQKKWETVTHASILTSLIVSVLFGVAGYATFKAHSQGDLLENYCFDDDLMNISRILFSVQILLTYPIECFVTREVIENSIFGRDPSVPLSEKMHYLLTLGIVAVTYTVSITTDCLGLVLELNGVLAAVPLAYVLPALCYLRLEEGYVFSGKKVASARCGTIRTNGSKFGGLDFEKVHACSHGAVMDYCLSGNDSLLIANATGGRRFFYI</sequence>
<gene>
    <name evidence="13" type="ORF">NQ317_017831</name>
</gene>
<keyword evidence="14" id="KW-1185">Reference proteome</keyword>
<feature type="transmembrane region" description="Helical" evidence="11">
    <location>
        <begin position="250"/>
        <end position="274"/>
    </location>
</feature>
<evidence type="ECO:0000313" key="13">
    <source>
        <dbReference type="EMBL" id="KAJ8984178.1"/>
    </source>
</evidence>
<evidence type="ECO:0000256" key="1">
    <source>
        <dbReference type="ARBA" id="ARBA00004141"/>
    </source>
</evidence>
<keyword evidence="5" id="KW-0029">Amino-acid transport</keyword>
<evidence type="ECO:0000256" key="2">
    <source>
        <dbReference type="ARBA" id="ARBA00008066"/>
    </source>
</evidence>
<dbReference type="Proteomes" id="UP001162164">
    <property type="component" value="Unassembled WGS sequence"/>
</dbReference>
<evidence type="ECO:0000256" key="10">
    <source>
        <dbReference type="ARBA" id="ARBA00041723"/>
    </source>
</evidence>
<evidence type="ECO:0000256" key="11">
    <source>
        <dbReference type="SAM" id="Phobius"/>
    </source>
</evidence>
<comment type="caution">
    <text evidence="13">The sequence shown here is derived from an EMBL/GenBank/DDBJ whole genome shotgun (WGS) entry which is preliminary data.</text>
</comment>
<dbReference type="PANTHER" id="PTHR22950">
    <property type="entry name" value="AMINO ACID TRANSPORTER"/>
    <property type="match status" value="1"/>
</dbReference>
<keyword evidence="3" id="KW-0813">Transport</keyword>
<comment type="subcellular location">
    <subcellularLocation>
        <location evidence="1">Membrane</location>
        <topology evidence="1">Multi-pass membrane protein</topology>
    </subcellularLocation>
</comment>
<proteinExistence type="inferred from homology"/>
<name>A0ABQ9K1C4_9CUCU</name>
<feature type="transmembrane region" description="Helical" evidence="11">
    <location>
        <begin position="210"/>
        <end position="229"/>
    </location>
</feature>
<feature type="transmembrane region" description="Helical" evidence="11">
    <location>
        <begin position="143"/>
        <end position="164"/>
    </location>
</feature>
<feature type="transmembrane region" description="Helical" evidence="11">
    <location>
        <begin position="286"/>
        <end position="308"/>
    </location>
</feature>
<comment type="function">
    <text evidence="8">Putative sodium-dependent amino acid/proton antiporter.</text>
</comment>
<evidence type="ECO:0000259" key="12">
    <source>
        <dbReference type="Pfam" id="PF01490"/>
    </source>
</evidence>
<dbReference type="InterPro" id="IPR013057">
    <property type="entry name" value="AA_transpt_TM"/>
</dbReference>
<dbReference type="PANTHER" id="PTHR22950:SF458">
    <property type="entry name" value="SODIUM-COUPLED NEUTRAL AMINO ACID TRANSPORTER 11-RELATED"/>
    <property type="match status" value="1"/>
</dbReference>
<dbReference type="EMBL" id="JAPWTJ010000045">
    <property type="protein sequence ID" value="KAJ8984178.1"/>
    <property type="molecule type" value="Genomic_DNA"/>
</dbReference>